<reference evidence="1" key="1">
    <citation type="submission" date="2021-06" db="EMBL/GenBank/DDBJ databases">
        <authorList>
            <person name="Kallberg Y."/>
            <person name="Tangrot J."/>
            <person name="Rosling A."/>
        </authorList>
    </citation>
    <scope>NUCLEOTIDE SEQUENCE</scope>
    <source>
        <strain evidence="1">87-6 pot B 2015</strain>
    </source>
</reference>
<evidence type="ECO:0000313" key="2">
    <source>
        <dbReference type="Proteomes" id="UP000789375"/>
    </source>
</evidence>
<protein>
    <submittedName>
        <fullName evidence="1">57_t:CDS:1</fullName>
    </submittedName>
</protein>
<name>A0A9N8VCL9_FUNMO</name>
<dbReference type="EMBL" id="CAJVPP010000173">
    <property type="protein sequence ID" value="CAG8450855.1"/>
    <property type="molecule type" value="Genomic_DNA"/>
</dbReference>
<sequence>MSYPKPTIKESQKEFIRTIFLKILSHPFRKTNPSLMLLCSKDHHYDHIDIDNLLRGAFNKFDLRQNENSIYINYQRNTLKNILPVCEKWFQSLKNDNKWKVRRKLNFRNLEEQDLVNDIGEILPAFYFIGLEQGYNLIFGSDYGIYITIKTKHSDMKEANNHSAENKHINDAIRVLRASYINDRNLEFEDEQNEEIARLIQNDHGFCQFIPTEVILGGRIYFTEKANDCDINLGAPDIADVEYQKLGLSH</sequence>
<dbReference type="AlphaFoldDB" id="A0A9N8VCL9"/>
<comment type="caution">
    <text evidence="1">The sequence shown here is derived from an EMBL/GenBank/DDBJ whole genome shotgun (WGS) entry which is preliminary data.</text>
</comment>
<gene>
    <name evidence="1" type="ORF">FMOSSE_LOCUS1502</name>
</gene>
<accession>A0A9N8VCL9</accession>
<evidence type="ECO:0000313" key="1">
    <source>
        <dbReference type="EMBL" id="CAG8450855.1"/>
    </source>
</evidence>
<keyword evidence="2" id="KW-1185">Reference proteome</keyword>
<organism evidence="1 2">
    <name type="scientific">Funneliformis mosseae</name>
    <name type="common">Endomycorrhizal fungus</name>
    <name type="synonym">Glomus mosseae</name>
    <dbReference type="NCBI Taxonomy" id="27381"/>
    <lineage>
        <taxon>Eukaryota</taxon>
        <taxon>Fungi</taxon>
        <taxon>Fungi incertae sedis</taxon>
        <taxon>Mucoromycota</taxon>
        <taxon>Glomeromycotina</taxon>
        <taxon>Glomeromycetes</taxon>
        <taxon>Glomerales</taxon>
        <taxon>Glomeraceae</taxon>
        <taxon>Funneliformis</taxon>
    </lineage>
</organism>
<dbReference type="Proteomes" id="UP000789375">
    <property type="component" value="Unassembled WGS sequence"/>
</dbReference>
<proteinExistence type="predicted"/>